<evidence type="ECO:0000313" key="1">
    <source>
        <dbReference type="EMBL" id="URE17045.1"/>
    </source>
</evidence>
<dbReference type="Proteomes" id="UP001055439">
    <property type="component" value="Chromosome 7"/>
</dbReference>
<sequence length="81" mass="9465">MRRKMPRCFVQPIGWKRLMDVAIVCLKKHGPAVRHCLTQERRPLVVIWRKSGFGCGFAVTHGLLGYLKRISRVFKRFELAI</sequence>
<gene>
    <name evidence="1" type="ORF">MUK42_03790</name>
</gene>
<reference evidence="1" key="1">
    <citation type="submission" date="2022-05" db="EMBL/GenBank/DDBJ databases">
        <title>The Musa troglodytarum L. genome provides insights into the mechanism of non-climacteric behaviour and enrichment of carotenoids.</title>
        <authorList>
            <person name="Wang J."/>
        </authorList>
    </citation>
    <scope>NUCLEOTIDE SEQUENCE</scope>
    <source>
        <tissue evidence="1">Leaf</tissue>
    </source>
</reference>
<name>A0A9E7KIU3_9LILI</name>
<organism evidence="1 2">
    <name type="scientific">Musa troglodytarum</name>
    <name type="common">fe'i banana</name>
    <dbReference type="NCBI Taxonomy" id="320322"/>
    <lineage>
        <taxon>Eukaryota</taxon>
        <taxon>Viridiplantae</taxon>
        <taxon>Streptophyta</taxon>
        <taxon>Embryophyta</taxon>
        <taxon>Tracheophyta</taxon>
        <taxon>Spermatophyta</taxon>
        <taxon>Magnoliopsida</taxon>
        <taxon>Liliopsida</taxon>
        <taxon>Zingiberales</taxon>
        <taxon>Musaceae</taxon>
        <taxon>Musa</taxon>
    </lineage>
</organism>
<dbReference type="EMBL" id="CP097509">
    <property type="protein sequence ID" value="URE17045.1"/>
    <property type="molecule type" value="Genomic_DNA"/>
</dbReference>
<keyword evidence="2" id="KW-1185">Reference proteome</keyword>
<accession>A0A9E7KIU3</accession>
<dbReference type="AlphaFoldDB" id="A0A9E7KIU3"/>
<protein>
    <submittedName>
        <fullName evidence="1">Uncharacterized protein</fullName>
    </submittedName>
</protein>
<evidence type="ECO:0000313" key="2">
    <source>
        <dbReference type="Proteomes" id="UP001055439"/>
    </source>
</evidence>
<dbReference type="EMBL" id="CP097509">
    <property type="protein sequence ID" value="URE17046.1"/>
    <property type="molecule type" value="Genomic_DNA"/>
</dbReference>
<proteinExistence type="predicted"/>